<name>A0ABX6K0R9_9MICO</name>
<accession>A0ABX6K0R9</accession>
<feature type="transmembrane region" description="Helical" evidence="1">
    <location>
        <begin position="42"/>
        <end position="60"/>
    </location>
</feature>
<keyword evidence="3" id="KW-1185">Reference proteome</keyword>
<organism evidence="2 3">
    <name type="scientific">Leucobacter coleopterorum</name>
    <dbReference type="NCBI Taxonomy" id="2714933"/>
    <lineage>
        <taxon>Bacteria</taxon>
        <taxon>Bacillati</taxon>
        <taxon>Actinomycetota</taxon>
        <taxon>Actinomycetes</taxon>
        <taxon>Micrococcales</taxon>
        <taxon>Microbacteriaceae</taxon>
        <taxon>Leucobacter</taxon>
    </lineage>
</organism>
<feature type="transmembrane region" description="Helical" evidence="1">
    <location>
        <begin position="66"/>
        <end position="88"/>
    </location>
</feature>
<dbReference type="Proteomes" id="UP000503441">
    <property type="component" value="Chromosome"/>
</dbReference>
<sequence length="110" mass="12751">MLLNIVAALSIGTFNLLKKYAPSNRLLRDLCQRADRFWSLRVSLYALPYLFGAWLIRIVIETGGPEWAHILFAILFWNTMKFLPYWPVDMVRRLVARIRRAGGKTAGITR</sequence>
<keyword evidence="1" id="KW-1133">Transmembrane helix</keyword>
<gene>
    <name evidence="2" type="ORF">G7066_08725</name>
</gene>
<dbReference type="RefSeq" id="WP_166330494.1">
    <property type="nucleotide sequence ID" value="NZ_CP049933.1"/>
</dbReference>
<keyword evidence="1" id="KW-0812">Transmembrane</keyword>
<evidence type="ECO:0000256" key="1">
    <source>
        <dbReference type="SAM" id="Phobius"/>
    </source>
</evidence>
<proteinExistence type="predicted"/>
<reference evidence="2 3" key="1">
    <citation type="submission" date="2020-03" db="EMBL/GenBank/DDBJ databases">
        <title>Leucobacter sp. nov., isolated from beetles.</title>
        <authorList>
            <person name="Hyun D.-W."/>
            <person name="Bae J.-W."/>
        </authorList>
    </citation>
    <scope>NUCLEOTIDE SEQUENCE [LARGE SCALE GENOMIC DNA]</scope>
    <source>
        <strain evidence="2 3">HDW9A</strain>
    </source>
</reference>
<evidence type="ECO:0000313" key="3">
    <source>
        <dbReference type="Proteomes" id="UP000503441"/>
    </source>
</evidence>
<evidence type="ECO:0000313" key="2">
    <source>
        <dbReference type="EMBL" id="QIM18674.1"/>
    </source>
</evidence>
<keyword evidence="1" id="KW-0472">Membrane</keyword>
<evidence type="ECO:0008006" key="4">
    <source>
        <dbReference type="Google" id="ProtNLM"/>
    </source>
</evidence>
<dbReference type="EMBL" id="CP049933">
    <property type="protein sequence ID" value="QIM18674.1"/>
    <property type="molecule type" value="Genomic_DNA"/>
</dbReference>
<protein>
    <recommendedName>
        <fullName evidence="4">Sulfate permease</fullName>
    </recommendedName>
</protein>